<proteinExistence type="predicted"/>
<dbReference type="EMBL" id="NBWU01000001">
    <property type="protein sequence ID" value="PCE66582.1"/>
    <property type="molecule type" value="Genomic_DNA"/>
</dbReference>
<evidence type="ECO:0000313" key="3">
    <source>
        <dbReference type="Proteomes" id="UP000219559"/>
    </source>
</evidence>
<gene>
    <name evidence="2" type="ORF">B7P33_04600</name>
</gene>
<keyword evidence="1" id="KW-1133">Transmembrane helix</keyword>
<organism evidence="2 3">
    <name type="scientific">Sediminicola luteus</name>
    <dbReference type="NCBI Taxonomy" id="319238"/>
    <lineage>
        <taxon>Bacteria</taxon>
        <taxon>Pseudomonadati</taxon>
        <taxon>Bacteroidota</taxon>
        <taxon>Flavobacteriia</taxon>
        <taxon>Flavobacteriales</taxon>
        <taxon>Flavobacteriaceae</taxon>
        <taxon>Sediminicola</taxon>
    </lineage>
</organism>
<name>A0A2A4GFR9_9FLAO</name>
<evidence type="ECO:0008006" key="4">
    <source>
        <dbReference type="Google" id="ProtNLM"/>
    </source>
</evidence>
<comment type="caution">
    <text evidence="2">The sequence shown here is derived from an EMBL/GenBank/DDBJ whole genome shotgun (WGS) entry which is preliminary data.</text>
</comment>
<dbReference type="Proteomes" id="UP000219559">
    <property type="component" value="Unassembled WGS sequence"/>
</dbReference>
<reference evidence="2 3" key="1">
    <citation type="submission" date="2017-04" db="EMBL/GenBank/DDBJ databases">
        <title>A new member of the family Flavobacteriaceae isolated from ascidians.</title>
        <authorList>
            <person name="Chen L."/>
        </authorList>
    </citation>
    <scope>NUCLEOTIDE SEQUENCE [LARGE SCALE GENOMIC DNA]</scope>
    <source>
        <strain evidence="2 3">HQA918</strain>
    </source>
</reference>
<sequence>MENSLQLPTSTNPTSSEIDFLGKTSKPLNDCTVILLKIIALASTTVLVVVLGVPVLVGILGFLSTTIVMLYWHMLAWNGLEVDFDEPDNVELILQDLKHTNH</sequence>
<evidence type="ECO:0000313" key="2">
    <source>
        <dbReference type="EMBL" id="PCE66582.1"/>
    </source>
</evidence>
<keyword evidence="1" id="KW-0812">Transmembrane</keyword>
<evidence type="ECO:0000256" key="1">
    <source>
        <dbReference type="SAM" id="Phobius"/>
    </source>
</evidence>
<accession>A0A2A4GFR9</accession>
<dbReference type="AlphaFoldDB" id="A0A2A4GFR9"/>
<protein>
    <recommendedName>
        <fullName evidence="4">Transmembrane protein</fullName>
    </recommendedName>
</protein>
<dbReference type="RefSeq" id="WP_097442103.1">
    <property type="nucleotide sequence ID" value="NZ_NBWU01000001.1"/>
</dbReference>
<keyword evidence="3" id="KW-1185">Reference proteome</keyword>
<feature type="transmembrane region" description="Helical" evidence="1">
    <location>
        <begin position="46"/>
        <end position="72"/>
    </location>
</feature>
<keyword evidence="1" id="KW-0472">Membrane</keyword>